<evidence type="ECO:0000256" key="1">
    <source>
        <dbReference type="ARBA" id="ARBA00012513"/>
    </source>
</evidence>
<dbReference type="PANTHER" id="PTHR43289">
    <property type="entry name" value="MITOGEN-ACTIVATED PROTEIN KINASE KINASE KINASE 20-RELATED"/>
    <property type="match status" value="1"/>
</dbReference>
<comment type="caution">
    <text evidence="8">The sequence shown here is derived from an EMBL/GenBank/DDBJ whole genome shotgun (WGS) entry which is preliminary data.</text>
</comment>
<evidence type="ECO:0000256" key="3">
    <source>
        <dbReference type="ARBA" id="ARBA00022679"/>
    </source>
</evidence>
<evidence type="ECO:0000256" key="2">
    <source>
        <dbReference type="ARBA" id="ARBA00022527"/>
    </source>
</evidence>
<feature type="domain" description="Protein kinase" evidence="7">
    <location>
        <begin position="11"/>
        <end position="266"/>
    </location>
</feature>
<dbReference type="Gene3D" id="3.30.200.20">
    <property type="entry name" value="Phosphorylase Kinase, domain 1"/>
    <property type="match status" value="1"/>
</dbReference>
<dbReference type="InterPro" id="IPR008271">
    <property type="entry name" value="Ser/Thr_kinase_AS"/>
</dbReference>
<dbReference type="Gene3D" id="1.10.510.10">
    <property type="entry name" value="Transferase(Phosphotransferase) domain 1"/>
    <property type="match status" value="1"/>
</dbReference>
<evidence type="ECO:0000259" key="7">
    <source>
        <dbReference type="PROSITE" id="PS50011"/>
    </source>
</evidence>
<evidence type="ECO:0000256" key="6">
    <source>
        <dbReference type="ARBA" id="ARBA00022840"/>
    </source>
</evidence>
<dbReference type="PANTHER" id="PTHR43289:SF6">
    <property type="entry name" value="SERINE_THREONINE-PROTEIN KINASE NEKL-3"/>
    <property type="match status" value="1"/>
</dbReference>
<gene>
    <name evidence="8" type="ORF">Ari01nite_76580</name>
</gene>
<organism evidence="8 9">
    <name type="scientific">Paractinoplanes rishiriensis</name>
    <dbReference type="NCBI Taxonomy" id="1050105"/>
    <lineage>
        <taxon>Bacteria</taxon>
        <taxon>Bacillati</taxon>
        <taxon>Actinomycetota</taxon>
        <taxon>Actinomycetes</taxon>
        <taxon>Micromonosporales</taxon>
        <taxon>Micromonosporaceae</taxon>
        <taxon>Paractinoplanes</taxon>
    </lineage>
</organism>
<keyword evidence="3" id="KW-0808">Transferase</keyword>
<evidence type="ECO:0000313" key="8">
    <source>
        <dbReference type="EMBL" id="GIF00194.1"/>
    </source>
</evidence>
<dbReference type="GO" id="GO:0005524">
    <property type="term" value="F:ATP binding"/>
    <property type="evidence" value="ECO:0007669"/>
    <property type="project" value="UniProtKB-KW"/>
</dbReference>
<dbReference type="GO" id="GO:0004674">
    <property type="term" value="F:protein serine/threonine kinase activity"/>
    <property type="evidence" value="ECO:0007669"/>
    <property type="project" value="UniProtKB-KW"/>
</dbReference>
<keyword evidence="2" id="KW-0723">Serine/threonine-protein kinase</keyword>
<dbReference type="Pfam" id="PF00069">
    <property type="entry name" value="Pkinase"/>
    <property type="match status" value="1"/>
</dbReference>
<accession>A0A919MYH3</accession>
<protein>
    <recommendedName>
        <fullName evidence="1">non-specific serine/threonine protein kinase</fullName>
        <ecNumber evidence="1">2.7.11.1</ecNumber>
    </recommendedName>
</protein>
<dbReference type="PROSITE" id="PS50011">
    <property type="entry name" value="PROTEIN_KINASE_DOM"/>
    <property type="match status" value="1"/>
</dbReference>
<proteinExistence type="predicted"/>
<reference evidence="8" key="1">
    <citation type="submission" date="2021-01" db="EMBL/GenBank/DDBJ databases">
        <title>Whole genome shotgun sequence of Actinoplanes rishiriensis NBRC 108556.</title>
        <authorList>
            <person name="Komaki H."/>
            <person name="Tamura T."/>
        </authorList>
    </citation>
    <scope>NUCLEOTIDE SEQUENCE</scope>
    <source>
        <strain evidence="8">NBRC 108556</strain>
    </source>
</reference>
<dbReference type="PROSITE" id="PS00108">
    <property type="entry name" value="PROTEIN_KINASE_ST"/>
    <property type="match status" value="1"/>
</dbReference>
<dbReference type="EC" id="2.7.11.1" evidence="1"/>
<dbReference type="SUPFAM" id="SSF56112">
    <property type="entry name" value="Protein kinase-like (PK-like)"/>
    <property type="match status" value="1"/>
</dbReference>
<dbReference type="EMBL" id="BOMV01000080">
    <property type="protein sequence ID" value="GIF00194.1"/>
    <property type="molecule type" value="Genomic_DNA"/>
</dbReference>
<evidence type="ECO:0000256" key="4">
    <source>
        <dbReference type="ARBA" id="ARBA00022741"/>
    </source>
</evidence>
<dbReference type="SMART" id="SM00220">
    <property type="entry name" value="S_TKc"/>
    <property type="match status" value="1"/>
</dbReference>
<name>A0A919MYH3_9ACTN</name>
<dbReference type="AlphaFoldDB" id="A0A919MYH3"/>
<dbReference type="InterPro" id="IPR000719">
    <property type="entry name" value="Prot_kinase_dom"/>
</dbReference>
<dbReference type="InterPro" id="IPR011009">
    <property type="entry name" value="Kinase-like_dom_sf"/>
</dbReference>
<sequence length="455" mass="49413">MTEGQVVAGRYRVVRPLAAGGLSRVWLAADQMTGDPVALKRCELPPGLTPDEQDLFRVWTVREARAFAVVRHPNVIRTLDVVPDDDAPWIVMEYLPSRSLQQVVDESGPLPPARVAGIGLAVLEGLLAIVRAGLLHLDVKPGNVLIADDGRVVLTDSGPAVTTEGVRALARAGIILGSPKYLAPERLMSGVATAASDLWSLGATLYHAVEGRPPYQRPTTVDMLLALSEDPPDPPVRAGVLTPVLEALLCRDPSARPAPDEVRAMLREPPGVVQPVPVPRRRRVAVLALALALLTPVAAVPLTWPESPPEARPVQAAAPDGFVWYDPMLYRVAVPAGWISYGDGRNGLVATAGTGQPSMRLTLLETPPDPLAEERATRLPGYRRIRIERLPGSRDSVWEYTYRDAKRGEMHGRLRIFRAGSLTYTLDWRTPRDEWTAQVPALTTVVDSFTAKAAR</sequence>
<dbReference type="Proteomes" id="UP000636960">
    <property type="component" value="Unassembled WGS sequence"/>
</dbReference>
<keyword evidence="6" id="KW-0067">ATP-binding</keyword>
<dbReference type="CDD" id="cd14014">
    <property type="entry name" value="STKc_PknB_like"/>
    <property type="match status" value="1"/>
</dbReference>
<keyword evidence="9" id="KW-1185">Reference proteome</keyword>
<evidence type="ECO:0000256" key="5">
    <source>
        <dbReference type="ARBA" id="ARBA00022777"/>
    </source>
</evidence>
<keyword evidence="5" id="KW-0418">Kinase</keyword>
<evidence type="ECO:0000313" key="9">
    <source>
        <dbReference type="Proteomes" id="UP000636960"/>
    </source>
</evidence>
<keyword evidence="4" id="KW-0547">Nucleotide-binding</keyword>
<dbReference type="RefSeq" id="WP_203787695.1">
    <property type="nucleotide sequence ID" value="NZ_BOMV01000080.1"/>
</dbReference>